<evidence type="ECO:0000256" key="1">
    <source>
        <dbReference type="SAM" id="MobiDB-lite"/>
    </source>
</evidence>
<accession>Q9A544</accession>
<reference evidence="2 3" key="1">
    <citation type="journal article" date="2001" name="Proc. Natl. Acad. Sci. U.S.A.">
        <title>Complete genome sequence of Caulobacter crescentus.</title>
        <authorList>
            <person name="Nierman W.C."/>
            <person name="Feldblyum T.V."/>
            <person name="Laub M.T."/>
            <person name="Paulsen I.T."/>
            <person name="Nelson K.E."/>
            <person name="Eisen J.A."/>
            <person name="Heidelberg J.F."/>
            <person name="Alley M.R."/>
            <person name="Ohta N."/>
            <person name="Maddock J.R."/>
            <person name="Potocka I."/>
            <person name="Nelson W.C."/>
            <person name="Newton A."/>
            <person name="Stephens C."/>
            <person name="Phadke N.D."/>
            <person name="Ely B."/>
            <person name="DeBoy R.T."/>
            <person name="Dodson R.J."/>
            <person name="Durkin A.S."/>
            <person name="Gwinn M.L."/>
            <person name="Haft D.H."/>
            <person name="Kolonay J.F."/>
            <person name="Smit J."/>
            <person name="Craven M.B."/>
            <person name="Khouri H."/>
            <person name="Shetty J."/>
            <person name="Berry K."/>
            <person name="Utterback T."/>
            <person name="Tran K."/>
            <person name="Wolf A."/>
            <person name="Vamathevan J."/>
            <person name="Ermolaeva M."/>
            <person name="White O."/>
            <person name="Salzberg S.L."/>
            <person name="Venter J.C."/>
            <person name="Shapiro L."/>
            <person name="Fraser C.M."/>
        </authorList>
    </citation>
    <scope>NUCLEOTIDE SEQUENCE [LARGE SCALE GENOMIC DNA]</scope>
    <source>
        <strain evidence="3">ATCC 19089 / CB15</strain>
    </source>
</reference>
<gene>
    <name evidence="2" type="ordered locus">CC_2621</name>
</gene>
<dbReference type="Proteomes" id="UP000001816">
    <property type="component" value="Chromosome"/>
</dbReference>
<dbReference type="BioCyc" id="CAULO:CC2621-MONOMER"/>
<feature type="compositionally biased region" description="Basic and acidic residues" evidence="1">
    <location>
        <begin position="102"/>
        <end position="131"/>
    </location>
</feature>
<dbReference type="EnsemblBacteria" id="AAK24589">
    <property type="protein sequence ID" value="AAK24589"/>
    <property type="gene ID" value="CC_2621"/>
</dbReference>
<evidence type="ECO:0000313" key="3">
    <source>
        <dbReference type="Proteomes" id="UP000001816"/>
    </source>
</evidence>
<proteinExistence type="predicted"/>
<name>Q9A544_CAUVC</name>
<dbReference type="STRING" id="190650.CC_2621"/>
<dbReference type="EMBL" id="AE005673">
    <property type="protein sequence ID" value="AAK24589.1"/>
    <property type="molecule type" value="Genomic_DNA"/>
</dbReference>
<feature type="region of interest" description="Disordered" evidence="1">
    <location>
        <begin position="89"/>
        <end position="145"/>
    </location>
</feature>
<protein>
    <submittedName>
        <fullName evidence="2">Uncharacterized protein</fullName>
    </submittedName>
</protein>
<organism evidence="2 3">
    <name type="scientific">Caulobacter vibrioides (strain ATCC 19089 / CIP 103742 / CB 15)</name>
    <name type="common">Caulobacter crescentus</name>
    <dbReference type="NCBI Taxonomy" id="190650"/>
    <lineage>
        <taxon>Bacteria</taxon>
        <taxon>Pseudomonadati</taxon>
        <taxon>Pseudomonadota</taxon>
        <taxon>Alphaproteobacteria</taxon>
        <taxon>Caulobacterales</taxon>
        <taxon>Caulobacteraceae</taxon>
        <taxon>Caulobacter</taxon>
    </lineage>
</organism>
<dbReference type="PIR" id="A87574">
    <property type="entry name" value="A87574"/>
</dbReference>
<keyword evidence="3" id="KW-1185">Reference proteome</keyword>
<feature type="region of interest" description="Disordered" evidence="1">
    <location>
        <begin position="1"/>
        <end position="23"/>
    </location>
</feature>
<sequence>MRKSSSIDRSSGRPARRGYPASSEREASRALLAVLARQFQPFAARSVFFLGSGTNWAASAAAISGPLSNKTIIYCLCFGRPPPPILALRLPEPPGRARRWTGRPERPSIARRDNQGTAHERTDDTHPRSSVRETGGGRRGPGVAP</sequence>
<dbReference type="HOGENOM" id="CLU_1783399_0_0_5"/>
<dbReference type="AlphaFoldDB" id="Q9A544"/>
<dbReference type="KEGG" id="ccr:CC_2621"/>
<evidence type="ECO:0000313" key="2">
    <source>
        <dbReference type="EMBL" id="AAK24589.1"/>
    </source>
</evidence>